<evidence type="ECO:0000313" key="1">
    <source>
        <dbReference type="EMBL" id="OZG57867.1"/>
    </source>
</evidence>
<dbReference type="RefSeq" id="WP_094663475.1">
    <property type="nucleotide sequence ID" value="NZ_MWWV01000006.1"/>
</dbReference>
<gene>
    <name evidence="1" type="ORF">BTIS_1108</name>
</gene>
<dbReference type="AlphaFoldDB" id="A0A261FFF9"/>
<protein>
    <submittedName>
        <fullName evidence="1">Uncharacterized protein</fullName>
    </submittedName>
</protein>
<comment type="caution">
    <text evidence="1">The sequence shown here is derived from an EMBL/GenBank/DDBJ whole genome shotgun (WGS) entry which is preliminary data.</text>
</comment>
<name>A0A261FFF9_9BIFI</name>
<dbReference type="Proteomes" id="UP000216444">
    <property type="component" value="Unassembled WGS sequence"/>
</dbReference>
<accession>A0A261FFF9</accession>
<keyword evidence="2" id="KW-1185">Reference proteome</keyword>
<evidence type="ECO:0000313" key="2">
    <source>
        <dbReference type="Proteomes" id="UP000216444"/>
    </source>
</evidence>
<sequence>MLALQAYEARLCPVCGMDSRICHDETRFQSMRAKGRVEVCFARYERNRALDEYRGSGQADPLAEGAITVGLTAPPPDIFEEDQPSWR</sequence>
<proteinExistence type="predicted"/>
<organism evidence="1 2">
    <name type="scientific">Bifidobacterium tissieri</name>
    <dbReference type="NCBI Taxonomy" id="1630162"/>
    <lineage>
        <taxon>Bacteria</taxon>
        <taxon>Bacillati</taxon>
        <taxon>Actinomycetota</taxon>
        <taxon>Actinomycetes</taxon>
        <taxon>Bifidobacteriales</taxon>
        <taxon>Bifidobacteriaceae</taxon>
        <taxon>Bifidobacterium</taxon>
    </lineage>
</organism>
<reference evidence="1 2" key="1">
    <citation type="journal article" date="2017" name="BMC Genomics">
        <title>Comparative genomic and phylogenomic analyses of the Bifidobacteriaceae family.</title>
        <authorList>
            <person name="Lugli G.A."/>
            <person name="Milani C."/>
            <person name="Turroni F."/>
            <person name="Duranti S."/>
            <person name="Mancabelli L."/>
            <person name="Mangifesta M."/>
            <person name="Ferrario C."/>
            <person name="Modesto M."/>
            <person name="Mattarelli P."/>
            <person name="Jiri K."/>
            <person name="van Sinderen D."/>
            <person name="Ventura M."/>
        </authorList>
    </citation>
    <scope>NUCLEOTIDE SEQUENCE [LARGE SCALE GENOMIC DNA]</scope>
    <source>
        <strain evidence="1 2">DSM 100201</strain>
    </source>
</reference>
<dbReference type="EMBL" id="MWWV01000006">
    <property type="protein sequence ID" value="OZG57867.1"/>
    <property type="molecule type" value="Genomic_DNA"/>
</dbReference>